<feature type="region of interest" description="Disordered" evidence="2">
    <location>
        <begin position="365"/>
        <end position="389"/>
    </location>
</feature>
<keyword evidence="1" id="KW-0175">Coiled coil</keyword>
<evidence type="ECO:0000313" key="4">
    <source>
        <dbReference type="Proteomes" id="UP001209570"/>
    </source>
</evidence>
<reference evidence="3" key="1">
    <citation type="submission" date="2021-12" db="EMBL/GenBank/DDBJ databases">
        <title>Prjna785345.</title>
        <authorList>
            <person name="Rujirawat T."/>
            <person name="Krajaejun T."/>
        </authorList>
    </citation>
    <scope>NUCLEOTIDE SEQUENCE</scope>
    <source>
        <strain evidence="3">Pi057C3</strain>
    </source>
</reference>
<feature type="compositionally biased region" description="Basic and acidic residues" evidence="2">
    <location>
        <begin position="241"/>
        <end position="251"/>
    </location>
</feature>
<feature type="region of interest" description="Disordered" evidence="2">
    <location>
        <begin position="195"/>
        <end position="220"/>
    </location>
</feature>
<feature type="region of interest" description="Disordered" evidence="2">
    <location>
        <begin position="241"/>
        <end position="274"/>
    </location>
</feature>
<feature type="compositionally biased region" description="Low complexity" evidence="2">
    <location>
        <begin position="252"/>
        <end position="270"/>
    </location>
</feature>
<protein>
    <submittedName>
        <fullName evidence="3">Uncharacterized protein</fullName>
    </submittedName>
</protein>
<dbReference type="EMBL" id="JAKCXM010000634">
    <property type="protein sequence ID" value="KAJ0392450.1"/>
    <property type="molecule type" value="Genomic_DNA"/>
</dbReference>
<keyword evidence="4" id="KW-1185">Reference proteome</keyword>
<feature type="compositionally biased region" description="Acidic residues" evidence="2">
    <location>
        <begin position="71"/>
        <end position="82"/>
    </location>
</feature>
<feature type="region of interest" description="Disordered" evidence="2">
    <location>
        <begin position="1"/>
        <end position="26"/>
    </location>
</feature>
<evidence type="ECO:0000256" key="2">
    <source>
        <dbReference type="SAM" id="MobiDB-lite"/>
    </source>
</evidence>
<sequence>MMETATTTPFAPLDAPPPLETTADDMPNMAMVNAVGFPPTPLRVCPVDEKQPRSDPTSSACHRHALSEASSESDDLDEDLGDSEGLASDDILVKPMSMLPVCPLDDLAVEEEKRRRRCVRMMKKAKNARRNCPDAESLPSPTSPLVRQLKNKPFASEAESTPMTPRTATTTPMLRRDSMTIRQQYWKQLGISMSQRDLERNTGRRRERRQGVKVPLNDARANRGKSKNIFQIIAGWYGAGDDKDQEKDKLESPTSGNSTDSSSTTESISSPRRKAVRFDHEAELFYIPLHKDYSKRQRDCMWHTRTEFVSMVERNLDEVYEEMEREYEEQLEAERLENERMAEEEARQREIETQKAAKAAAAALLSPPLNSTPRSSAIGSPGSSPPGLSLCPIATQVKLTPRARSPHDIRFKYLKHLGINQAKD</sequence>
<proteinExistence type="predicted"/>
<feature type="region of interest" description="Disordered" evidence="2">
    <location>
        <begin position="153"/>
        <end position="178"/>
    </location>
</feature>
<evidence type="ECO:0000256" key="1">
    <source>
        <dbReference type="SAM" id="Coils"/>
    </source>
</evidence>
<name>A0AAD5Q5S2_PYTIN</name>
<dbReference type="AlphaFoldDB" id="A0AAD5Q5S2"/>
<evidence type="ECO:0000313" key="3">
    <source>
        <dbReference type="EMBL" id="KAJ0392450.1"/>
    </source>
</evidence>
<feature type="region of interest" description="Disordered" evidence="2">
    <location>
        <begin position="40"/>
        <end position="85"/>
    </location>
</feature>
<feature type="compositionally biased region" description="Low complexity" evidence="2">
    <location>
        <begin position="375"/>
        <end position="389"/>
    </location>
</feature>
<gene>
    <name evidence="3" type="ORF">P43SY_009591</name>
</gene>
<feature type="compositionally biased region" description="Low complexity" evidence="2">
    <location>
        <begin position="161"/>
        <end position="173"/>
    </location>
</feature>
<organism evidence="3 4">
    <name type="scientific">Pythium insidiosum</name>
    <name type="common">Pythiosis disease agent</name>
    <dbReference type="NCBI Taxonomy" id="114742"/>
    <lineage>
        <taxon>Eukaryota</taxon>
        <taxon>Sar</taxon>
        <taxon>Stramenopiles</taxon>
        <taxon>Oomycota</taxon>
        <taxon>Peronosporomycetes</taxon>
        <taxon>Pythiales</taxon>
        <taxon>Pythiaceae</taxon>
        <taxon>Pythium</taxon>
    </lineage>
</organism>
<accession>A0AAD5Q5S2</accession>
<comment type="caution">
    <text evidence="3">The sequence shown here is derived from an EMBL/GenBank/DDBJ whole genome shotgun (WGS) entry which is preliminary data.</text>
</comment>
<feature type="coiled-coil region" evidence="1">
    <location>
        <begin position="309"/>
        <end position="353"/>
    </location>
</feature>
<dbReference type="Proteomes" id="UP001209570">
    <property type="component" value="Unassembled WGS sequence"/>
</dbReference>